<dbReference type="PANTHER" id="PTHR43300:SF7">
    <property type="entry name" value="UDP-N-ACETYLBACILLOSAMINE N-ACETYLTRANSFERASE"/>
    <property type="match status" value="1"/>
</dbReference>
<feature type="domain" description="PglD N-terminal" evidence="4">
    <location>
        <begin position="2"/>
        <end position="79"/>
    </location>
</feature>
<keyword evidence="1 5" id="KW-0808">Transferase</keyword>
<dbReference type="InterPro" id="IPR020019">
    <property type="entry name" value="AcTrfase_PglD-like"/>
</dbReference>
<evidence type="ECO:0000313" key="6">
    <source>
        <dbReference type="Proteomes" id="UP000255326"/>
    </source>
</evidence>
<comment type="caution">
    <text evidence="5">The sequence shown here is derived from an EMBL/GenBank/DDBJ whole genome shotgun (WGS) entry which is preliminary data.</text>
</comment>
<feature type="binding site" evidence="3">
    <location>
        <position position="145"/>
    </location>
    <ligand>
        <name>acetyl-CoA</name>
        <dbReference type="ChEBI" id="CHEBI:57288"/>
    </ligand>
</feature>
<proteinExistence type="predicted"/>
<evidence type="ECO:0000256" key="3">
    <source>
        <dbReference type="PIRSR" id="PIRSR620019-2"/>
    </source>
</evidence>
<accession>A0A370GUV6</accession>
<dbReference type="InterPro" id="IPR018357">
    <property type="entry name" value="Hexapep_transf_CS"/>
</dbReference>
<evidence type="ECO:0000256" key="1">
    <source>
        <dbReference type="ARBA" id="ARBA00022679"/>
    </source>
</evidence>
<dbReference type="EMBL" id="QQAY01000002">
    <property type="protein sequence ID" value="RDI45713.1"/>
    <property type="molecule type" value="Genomic_DNA"/>
</dbReference>
<dbReference type="SUPFAM" id="SSF51161">
    <property type="entry name" value="Trimeric LpxA-like enzymes"/>
    <property type="match status" value="1"/>
</dbReference>
<dbReference type="InterPro" id="IPR050179">
    <property type="entry name" value="Trans_hexapeptide_repeat"/>
</dbReference>
<dbReference type="Pfam" id="PF17836">
    <property type="entry name" value="PglD_N"/>
    <property type="match status" value="1"/>
</dbReference>
<dbReference type="Gene3D" id="2.160.10.10">
    <property type="entry name" value="Hexapeptide repeat proteins"/>
    <property type="match status" value="1"/>
</dbReference>
<evidence type="ECO:0000313" key="5">
    <source>
        <dbReference type="EMBL" id="RDI45713.1"/>
    </source>
</evidence>
<keyword evidence="6" id="KW-1185">Reference proteome</keyword>
<dbReference type="OrthoDB" id="9794407at2"/>
<dbReference type="Proteomes" id="UP000255326">
    <property type="component" value="Unassembled WGS sequence"/>
</dbReference>
<dbReference type="InterPro" id="IPR011004">
    <property type="entry name" value="Trimer_LpxA-like_sf"/>
</dbReference>
<name>A0A370GUV6_9BACI</name>
<dbReference type="PROSITE" id="PS00101">
    <property type="entry name" value="HEXAPEP_TRANSFERASES"/>
    <property type="match status" value="1"/>
</dbReference>
<dbReference type="PANTHER" id="PTHR43300">
    <property type="entry name" value="ACETYLTRANSFERASE"/>
    <property type="match status" value="1"/>
</dbReference>
<sequence length="234" mass="25123">MKIAVIGSGGHSKVIQEMIMSMTGNEIIGIFDDKFQKEFKEQNVQYGPVFSAKRMAEKDDQVKFILAIGNNEVRNKIVNLLMLPIEKYATIIHPSAVISKTAKIRNGSVIMPNAVINAEAVVGSHCIINTSSVIEHNCMLRDFVHISPKAVLTGGVEVEDGVQLGAGSTVIPNIKIGSWSMIGAGAVVIRDIPSNSIAVGVPAKVLNKSKGGKAIVDCYRKTANLSFATSHERP</sequence>
<evidence type="ECO:0000256" key="2">
    <source>
        <dbReference type="ARBA" id="ARBA00022737"/>
    </source>
</evidence>
<dbReference type="Pfam" id="PF00132">
    <property type="entry name" value="Hexapep"/>
    <property type="match status" value="2"/>
</dbReference>
<dbReference type="InterPro" id="IPR001451">
    <property type="entry name" value="Hexapep"/>
</dbReference>
<feature type="binding site" evidence="3">
    <location>
        <position position="69"/>
    </location>
    <ligand>
        <name>substrate</name>
    </ligand>
</feature>
<dbReference type="RefSeq" id="WP_114744534.1">
    <property type="nucleotide sequence ID" value="NZ_QQAY01000002.1"/>
</dbReference>
<dbReference type="NCBIfam" id="TIGR03570">
    <property type="entry name" value="NeuD_NnaD"/>
    <property type="match status" value="1"/>
</dbReference>
<organism evidence="5 6">
    <name type="scientific">Falsibacillus pallidus</name>
    <dbReference type="NCBI Taxonomy" id="493781"/>
    <lineage>
        <taxon>Bacteria</taxon>
        <taxon>Bacillati</taxon>
        <taxon>Bacillota</taxon>
        <taxon>Bacilli</taxon>
        <taxon>Bacillales</taxon>
        <taxon>Bacillaceae</taxon>
        <taxon>Falsibacillus</taxon>
    </lineage>
</organism>
<protein>
    <submittedName>
        <fullName evidence="5">Acetyltransferase EpsM</fullName>
    </submittedName>
</protein>
<evidence type="ECO:0000259" key="4">
    <source>
        <dbReference type="Pfam" id="PF17836"/>
    </source>
</evidence>
<keyword evidence="2" id="KW-0677">Repeat</keyword>
<gene>
    <name evidence="5" type="ORF">DFR59_102346</name>
</gene>
<dbReference type="Gene3D" id="3.40.50.20">
    <property type="match status" value="1"/>
</dbReference>
<dbReference type="AlphaFoldDB" id="A0A370GUV6"/>
<reference evidence="5 6" key="1">
    <citation type="submission" date="2018-07" db="EMBL/GenBank/DDBJ databases">
        <title>Genomic Encyclopedia of Type Strains, Phase IV (KMG-IV): sequencing the most valuable type-strain genomes for metagenomic binning, comparative biology and taxonomic classification.</title>
        <authorList>
            <person name="Goeker M."/>
        </authorList>
    </citation>
    <scope>NUCLEOTIDE SEQUENCE [LARGE SCALE GENOMIC DNA]</scope>
    <source>
        <strain evidence="5 6">DSM 25281</strain>
    </source>
</reference>
<dbReference type="InterPro" id="IPR041561">
    <property type="entry name" value="PglD_N"/>
</dbReference>
<dbReference type="GO" id="GO:0016740">
    <property type="term" value="F:transferase activity"/>
    <property type="evidence" value="ECO:0007669"/>
    <property type="project" value="UniProtKB-KW"/>
</dbReference>
<dbReference type="CDD" id="cd03360">
    <property type="entry name" value="LbH_AT_putative"/>
    <property type="match status" value="1"/>
</dbReference>